<dbReference type="Gene3D" id="1.20.120.160">
    <property type="entry name" value="HPT domain"/>
    <property type="match status" value="1"/>
</dbReference>
<evidence type="ECO:0000313" key="12">
    <source>
        <dbReference type="Proteomes" id="UP000239576"/>
    </source>
</evidence>
<feature type="compositionally biased region" description="Low complexity" evidence="8">
    <location>
        <begin position="360"/>
        <end position="376"/>
    </location>
</feature>
<feature type="domain" description="Response regulatory" evidence="9">
    <location>
        <begin position="388"/>
        <end position="504"/>
    </location>
</feature>
<dbReference type="SUPFAM" id="SSF46894">
    <property type="entry name" value="C-terminal effector domain of the bipartite response regulators"/>
    <property type="match status" value="1"/>
</dbReference>
<reference evidence="11 12" key="2">
    <citation type="submission" date="2018-03" db="EMBL/GenBank/DDBJ databases">
        <title>The ancient ancestry and fast evolution of plastids.</title>
        <authorList>
            <person name="Moore K.R."/>
            <person name="Magnabosco C."/>
            <person name="Momper L."/>
            <person name="Gold D.A."/>
            <person name="Bosak T."/>
            <person name="Fournier G.P."/>
        </authorList>
    </citation>
    <scope>NUCLEOTIDE SEQUENCE [LARGE SCALE GENOMIC DNA]</scope>
    <source>
        <strain evidence="11 12">ULC18</strain>
    </source>
</reference>
<keyword evidence="1 6" id="KW-0597">Phosphoprotein</keyword>
<evidence type="ECO:0000256" key="6">
    <source>
        <dbReference type="PROSITE-ProRule" id="PRU00169"/>
    </source>
</evidence>
<dbReference type="GO" id="GO:0000976">
    <property type="term" value="F:transcription cis-regulatory region binding"/>
    <property type="evidence" value="ECO:0007669"/>
    <property type="project" value="TreeGrafter"/>
</dbReference>
<dbReference type="EMBL" id="PVWK01000097">
    <property type="protein sequence ID" value="PSB27183.1"/>
    <property type="molecule type" value="Genomic_DNA"/>
</dbReference>
<evidence type="ECO:0000256" key="2">
    <source>
        <dbReference type="ARBA" id="ARBA00023012"/>
    </source>
</evidence>
<dbReference type="InterPro" id="IPR036388">
    <property type="entry name" value="WH-like_DNA-bd_sf"/>
</dbReference>
<dbReference type="Gene3D" id="3.40.50.2300">
    <property type="match status" value="2"/>
</dbReference>
<dbReference type="PROSITE" id="PS51755">
    <property type="entry name" value="OMPR_PHOB"/>
    <property type="match status" value="1"/>
</dbReference>
<protein>
    <recommendedName>
        <fullName evidence="13">Multi-component transcriptional regulator</fullName>
    </recommendedName>
</protein>
<dbReference type="SUPFAM" id="SSF52172">
    <property type="entry name" value="CheY-like"/>
    <property type="match status" value="2"/>
</dbReference>
<dbReference type="PANTHER" id="PTHR48111">
    <property type="entry name" value="REGULATOR OF RPOS"/>
    <property type="match status" value="1"/>
</dbReference>
<dbReference type="Pfam" id="PF00072">
    <property type="entry name" value="Response_reg"/>
    <property type="match status" value="2"/>
</dbReference>
<keyword evidence="2" id="KW-0902">Two-component regulatory system</keyword>
<name>A0A2T1E353_9CYAN</name>
<dbReference type="InterPro" id="IPR001867">
    <property type="entry name" value="OmpR/PhoB-type_DNA-bd"/>
</dbReference>
<feature type="modified residue" description="4-aspartylphosphate" evidence="6">
    <location>
        <position position="437"/>
    </location>
</feature>
<proteinExistence type="predicted"/>
<dbReference type="InterPro" id="IPR016032">
    <property type="entry name" value="Sig_transdc_resp-reg_C-effctor"/>
</dbReference>
<keyword evidence="12" id="KW-1185">Reference proteome</keyword>
<gene>
    <name evidence="11" type="ORF">C7B82_17050</name>
</gene>
<dbReference type="GO" id="GO:0005829">
    <property type="term" value="C:cytosol"/>
    <property type="evidence" value="ECO:0007669"/>
    <property type="project" value="TreeGrafter"/>
</dbReference>
<feature type="domain" description="Response regulatory" evidence="9">
    <location>
        <begin position="2"/>
        <end position="116"/>
    </location>
</feature>
<evidence type="ECO:0000256" key="1">
    <source>
        <dbReference type="ARBA" id="ARBA00022553"/>
    </source>
</evidence>
<organism evidence="11 12">
    <name type="scientific">Stenomitos frigidus ULC18</name>
    <dbReference type="NCBI Taxonomy" id="2107698"/>
    <lineage>
        <taxon>Bacteria</taxon>
        <taxon>Bacillati</taxon>
        <taxon>Cyanobacteriota</taxon>
        <taxon>Cyanophyceae</taxon>
        <taxon>Leptolyngbyales</taxon>
        <taxon>Leptolyngbyaceae</taxon>
        <taxon>Stenomitos</taxon>
    </lineage>
</organism>
<dbReference type="CDD" id="cd00088">
    <property type="entry name" value="HPT"/>
    <property type="match status" value="1"/>
</dbReference>
<sequence length="518" mass="57437">MRILLVDDDELLTQALTSFLTSQHYAVDVATDGEAGWDYSQAATYDLIVLDISLPKLDGVRLCQKLRRHQCHSPILLLTAKGDSSDKVMGLDAGADDYLVKPCTTEELSARIRALLRRQSPSVTSLLEWGHLCLNPGACEVTYQGQSLTLSPKEYGLLELFLRNPQRVFSSSIILEHLWGFENAPGEETIRTHIKRLRQKLKAVGAADVIDTVYGMGYRLSAPVEVAPSPTIAPSVADEARAAAIALWDQFKPPMLERMKSLDQAIVAWSTGDLSDQLRQTAIGDAHKLAGSLGMFGFPEGSRLGQAIEHWLETATDGAAVDPLQALVVALYRELEHPPQPSKNDLLTALSEENVDFRTTPDPSSTPLTTETPQTEQEPKPSRSSEIKVLVVDDDALVLATLQQCLPRWGICPITLSNPLSLWDALERENPDLLILDIDMPHINGIEVCRVIRNGNAWNGLPILFLTAHRDPEIILQLYSAGADDYVAKPFTEPEVVTRIFNRLERNRLLQHWRRPTS</sequence>
<dbReference type="OrthoDB" id="516439at2"/>
<dbReference type="GO" id="GO:0006355">
    <property type="term" value="P:regulation of DNA-templated transcription"/>
    <property type="evidence" value="ECO:0007669"/>
    <property type="project" value="InterPro"/>
</dbReference>
<evidence type="ECO:0000256" key="8">
    <source>
        <dbReference type="SAM" id="MobiDB-lite"/>
    </source>
</evidence>
<dbReference type="GO" id="GO:0000156">
    <property type="term" value="F:phosphorelay response regulator activity"/>
    <property type="evidence" value="ECO:0007669"/>
    <property type="project" value="TreeGrafter"/>
</dbReference>
<feature type="modified residue" description="4-aspartylphosphate" evidence="6">
    <location>
        <position position="51"/>
    </location>
</feature>
<dbReference type="SMART" id="SM00448">
    <property type="entry name" value="REC"/>
    <property type="match status" value="2"/>
</dbReference>
<evidence type="ECO:0008006" key="13">
    <source>
        <dbReference type="Google" id="ProtNLM"/>
    </source>
</evidence>
<dbReference type="GO" id="GO:0032993">
    <property type="term" value="C:protein-DNA complex"/>
    <property type="evidence" value="ECO:0007669"/>
    <property type="project" value="TreeGrafter"/>
</dbReference>
<evidence type="ECO:0000256" key="4">
    <source>
        <dbReference type="ARBA" id="ARBA00023125"/>
    </source>
</evidence>
<evidence type="ECO:0000256" key="3">
    <source>
        <dbReference type="ARBA" id="ARBA00023015"/>
    </source>
</evidence>
<dbReference type="SMART" id="SM00862">
    <property type="entry name" value="Trans_reg_C"/>
    <property type="match status" value="1"/>
</dbReference>
<reference evidence="12" key="1">
    <citation type="submission" date="2018-02" db="EMBL/GenBank/DDBJ databases">
        <authorList>
            <person name="Moore K."/>
            <person name="Momper L."/>
        </authorList>
    </citation>
    <scope>NUCLEOTIDE SEQUENCE [LARGE SCALE GENOMIC DNA]</scope>
    <source>
        <strain evidence="12">ULC18</strain>
    </source>
</reference>
<dbReference type="CDD" id="cd00383">
    <property type="entry name" value="trans_reg_C"/>
    <property type="match status" value="1"/>
</dbReference>
<evidence type="ECO:0000256" key="7">
    <source>
        <dbReference type="PROSITE-ProRule" id="PRU01091"/>
    </source>
</evidence>
<keyword evidence="3" id="KW-0805">Transcription regulation</keyword>
<dbReference type="CDD" id="cd00156">
    <property type="entry name" value="REC"/>
    <property type="match status" value="1"/>
</dbReference>
<keyword evidence="5" id="KW-0804">Transcription</keyword>
<dbReference type="Gene3D" id="1.10.10.10">
    <property type="entry name" value="Winged helix-like DNA-binding domain superfamily/Winged helix DNA-binding domain"/>
    <property type="match status" value="1"/>
</dbReference>
<dbReference type="CDD" id="cd19935">
    <property type="entry name" value="REC_OmpR_CusR-like"/>
    <property type="match status" value="1"/>
</dbReference>
<feature type="domain" description="OmpR/PhoB-type" evidence="10">
    <location>
        <begin position="124"/>
        <end position="222"/>
    </location>
</feature>
<dbReference type="InterPro" id="IPR008207">
    <property type="entry name" value="Sig_transdc_His_kin_Hpt_dom"/>
</dbReference>
<comment type="caution">
    <text evidence="11">The sequence shown here is derived from an EMBL/GenBank/DDBJ whole genome shotgun (WGS) entry which is preliminary data.</text>
</comment>
<dbReference type="PANTHER" id="PTHR48111:SF15">
    <property type="entry name" value="OMPR SUBFAMILY"/>
    <property type="match status" value="1"/>
</dbReference>
<dbReference type="Pfam" id="PF01627">
    <property type="entry name" value="Hpt"/>
    <property type="match status" value="1"/>
</dbReference>
<evidence type="ECO:0000256" key="5">
    <source>
        <dbReference type="ARBA" id="ARBA00023163"/>
    </source>
</evidence>
<dbReference type="InterPro" id="IPR011006">
    <property type="entry name" value="CheY-like_superfamily"/>
</dbReference>
<evidence type="ECO:0000259" key="9">
    <source>
        <dbReference type="PROSITE" id="PS50110"/>
    </source>
</evidence>
<dbReference type="SUPFAM" id="SSF47226">
    <property type="entry name" value="Histidine-containing phosphotransfer domain, HPT domain"/>
    <property type="match status" value="1"/>
</dbReference>
<dbReference type="InterPro" id="IPR039420">
    <property type="entry name" value="WalR-like"/>
</dbReference>
<dbReference type="PROSITE" id="PS50110">
    <property type="entry name" value="RESPONSE_REGULATORY"/>
    <property type="match status" value="2"/>
</dbReference>
<keyword evidence="4 7" id="KW-0238">DNA-binding</keyword>
<dbReference type="FunFam" id="3.40.50.2300:FF:000002">
    <property type="entry name" value="DNA-binding response regulator PhoP"/>
    <property type="match status" value="1"/>
</dbReference>
<dbReference type="InterPro" id="IPR001789">
    <property type="entry name" value="Sig_transdc_resp-reg_receiver"/>
</dbReference>
<dbReference type="AlphaFoldDB" id="A0A2T1E353"/>
<dbReference type="Proteomes" id="UP000239576">
    <property type="component" value="Unassembled WGS sequence"/>
</dbReference>
<feature type="DNA-binding region" description="OmpR/PhoB-type" evidence="7">
    <location>
        <begin position="124"/>
        <end position="222"/>
    </location>
</feature>
<evidence type="ECO:0000313" key="11">
    <source>
        <dbReference type="EMBL" id="PSB27183.1"/>
    </source>
</evidence>
<dbReference type="RefSeq" id="WP_106257484.1">
    <property type="nucleotide sequence ID" value="NZ_CAWNSW010000129.1"/>
</dbReference>
<dbReference type="InterPro" id="IPR036641">
    <property type="entry name" value="HPT_dom_sf"/>
</dbReference>
<feature type="region of interest" description="Disordered" evidence="8">
    <location>
        <begin position="356"/>
        <end position="385"/>
    </location>
</feature>
<evidence type="ECO:0000259" key="10">
    <source>
        <dbReference type="PROSITE" id="PS51755"/>
    </source>
</evidence>
<accession>A0A2T1E353</accession>
<dbReference type="Pfam" id="PF00486">
    <property type="entry name" value="Trans_reg_C"/>
    <property type="match status" value="1"/>
</dbReference>